<organism evidence="3 4">
    <name type="scientific">Jatrophihabitans endophyticus</name>
    <dbReference type="NCBI Taxonomy" id="1206085"/>
    <lineage>
        <taxon>Bacteria</taxon>
        <taxon>Bacillati</taxon>
        <taxon>Actinomycetota</taxon>
        <taxon>Actinomycetes</taxon>
        <taxon>Jatrophihabitantales</taxon>
        <taxon>Jatrophihabitantaceae</taxon>
        <taxon>Jatrophihabitans</taxon>
    </lineage>
</organism>
<dbReference type="OrthoDB" id="3830374at2"/>
<dbReference type="InterPro" id="IPR009061">
    <property type="entry name" value="DNA-bd_dom_put_sf"/>
</dbReference>
<dbReference type="Proteomes" id="UP000186132">
    <property type="component" value="Unassembled WGS sequence"/>
</dbReference>
<dbReference type="PRINTS" id="PR00040">
    <property type="entry name" value="HTHMERR"/>
</dbReference>
<dbReference type="Gene3D" id="1.10.1660.10">
    <property type="match status" value="1"/>
</dbReference>
<dbReference type="GO" id="GO:0003700">
    <property type="term" value="F:DNA-binding transcription factor activity"/>
    <property type="evidence" value="ECO:0007669"/>
    <property type="project" value="InterPro"/>
</dbReference>
<dbReference type="Pfam" id="PF13411">
    <property type="entry name" value="MerR_1"/>
    <property type="match status" value="1"/>
</dbReference>
<evidence type="ECO:0000313" key="4">
    <source>
        <dbReference type="Proteomes" id="UP000186132"/>
    </source>
</evidence>
<keyword evidence="4" id="KW-1185">Reference proteome</keyword>
<dbReference type="AlphaFoldDB" id="A0A1M5D3J5"/>
<proteinExistence type="predicted"/>
<reference evidence="3 4" key="1">
    <citation type="submission" date="2016-11" db="EMBL/GenBank/DDBJ databases">
        <authorList>
            <person name="Jaros S."/>
            <person name="Januszkiewicz K."/>
            <person name="Wedrychowicz H."/>
        </authorList>
    </citation>
    <scope>NUCLEOTIDE SEQUENCE [LARGE SCALE GENOMIC DNA]</scope>
    <source>
        <strain evidence="3 4">DSM 45627</strain>
    </source>
</reference>
<dbReference type="RefSeq" id="WP_073385314.1">
    <property type="nucleotide sequence ID" value="NZ_FQVU01000001.1"/>
</dbReference>
<dbReference type="PANTHER" id="PTHR30204:SF93">
    <property type="entry name" value="HTH MERR-TYPE DOMAIN-CONTAINING PROTEIN"/>
    <property type="match status" value="1"/>
</dbReference>
<evidence type="ECO:0000259" key="2">
    <source>
        <dbReference type="PROSITE" id="PS50937"/>
    </source>
</evidence>
<dbReference type="SUPFAM" id="SSF46955">
    <property type="entry name" value="Putative DNA-binding domain"/>
    <property type="match status" value="1"/>
</dbReference>
<gene>
    <name evidence="3" type="ORF">SAMN05443575_0438</name>
</gene>
<dbReference type="InterPro" id="IPR047057">
    <property type="entry name" value="MerR_fam"/>
</dbReference>
<dbReference type="PANTHER" id="PTHR30204">
    <property type="entry name" value="REDOX-CYCLING DRUG-SENSING TRANSCRIPTIONAL ACTIVATOR SOXR"/>
    <property type="match status" value="1"/>
</dbReference>
<dbReference type="STRING" id="1206085.SAMN05443575_0438"/>
<dbReference type="EMBL" id="FQVU01000001">
    <property type="protein sequence ID" value="SHF61332.1"/>
    <property type="molecule type" value="Genomic_DNA"/>
</dbReference>
<dbReference type="PROSITE" id="PS50937">
    <property type="entry name" value="HTH_MERR_2"/>
    <property type="match status" value="1"/>
</dbReference>
<keyword evidence="1 3" id="KW-0238">DNA-binding</keyword>
<feature type="domain" description="HTH merR-type" evidence="2">
    <location>
        <begin position="11"/>
        <end position="79"/>
    </location>
</feature>
<dbReference type="InterPro" id="IPR000551">
    <property type="entry name" value="MerR-type_HTH_dom"/>
</dbReference>
<dbReference type="GO" id="GO:0003677">
    <property type="term" value="F:DNA binding"/>
    <property type="evidence" value="ECO:0007669"/>
    <property type="project" value="UniProtKB-KW"/>
</dbReference>
<dbReference type="SMART" id="SM00422">
    <property type="entry name" value="HTH_MERR"/>
    <property type="match status" value="1"/>
</dbReference>
<name>A0A1M5D3J5_9ACTN</name>
<sequence length="238" mass="26017">MTGAETAADGDLTVDELAARTGLTVRTVRFYASEGLLPPPERRGRVAYYDARHRMRLELIRTLQEHGYTLAAIDRVLARLPPDAAPAEFAVQAAVLAPWLPDQSELLDRASLERRVGRVLDDGQLAFLASVGALEIHDDGSYRTAPSLLGQAVELLELPVPPSVLADSAALIDDHATQVAEGLTELFARAIWGPYQRGEIDHDQVLAILERMRPLALQGLVGAFTRAVDDAARRRVER</sequence>
<protein>
    <submittedName>
        <fullName evidence="3">DNA-binding transcriptional regulator, MerR family</fullName>
    </submittedName>
</protein>
<evidence type="ECO:0000313" key="3">
    <source>
        <dbReference type="EMBL" id="SHF61332.1"/>
    </source>
</evidence>
<evidence type="ECO:0000256" key="1">
    <source>
        <dbReference type="ARBA" id="ARBA00023125"/>
    </source>
</evidence>
<accession>A0A1M5D3J5</accession>